<organism evidence="1 2">
    <name type="scientific">Komagataeibacter medellinensis (strain NBRC 3288 / BCRC 11682 / LMG 1693 / Kondo 51)</name>
    <name type="common">Gluconacetobacter medellinensis</name>
    <dbReference type="NCBI Taxonomy" id="634177"/>
    <lineage>
        <taxon>Bacteria</taxon>
        <taxon>Pseudomonadati</taxon>
        <taxon>Pseudomonadota</taxon>
        <taxon>Alphaproteobacteria</taxon>
        <taxon>Acetobacterales</taxon>
        <taxon>Acetobacteraceae</taxon>
        <taxon>Komagataeibacter</taxon>
    </lineage>
</organism>
<sequence>MAGLPPAGAIPGVHRGIMTLRPPNPAPSAVPQRRPLPPRAALALMAASLLAGCGSAPQHDRSGLAIPQNRLLKEDRGANGGSTPLESNGVNAFLWRGALDTLSFMPFASADAVAGVILTDWYTPPATKDERFKITCFILSRSLRSDALRVSVFRQAYEDNQWVDTPVAANTVSDITARILTRARQLRTDSGQH</sequence>
<accession>G2I1I8</accession>
<name>G2I1I8_KOMMN</name>
<dbReference type="InterPro" id="IPR021959">
    <property type="entry name" value="DUF3576"/>
</dbReference>
<gene>
    <name evidence="1" type="ordered locus">GLX_23840</name>
</gene>
<dbReference type="KEGG" id="gxy:GLX_23840"/>
<evidence type="ECO:0000313" key="1">
    <source>
        <dbReference type="EMBL" id="BAK84796.1"/>
    </source>
</evidence>
<evidence type="ECO:0008006" key="3">
    <source>
        <dbReference type="Google" id="ProtNLM"/>
    </source>
</evidence>
<proteinExistence type="predicted"/>
<dbReference type="STRING" id="634177.GLX_23840"/>
<dbReference type="AlphaFoldDB" id="G2I1I8"/>
<dbReference type="EMBL" id="AP012159">
    <property type="protein sequence ID" value="BAK84796.1"/>
    <property type="molecule type" value="Genomic_DNA"/>
</dbReference>
<dbReference type="HOGENOM" id="CLU_103320_1_0_5"/>
<dbReference type="Proteomes" id="UP000009044">
    <property type="component" value="Chromosome"/>
</dbReference>
<protein>
    <recommendedName>
        <fullName evidence="3">DUF3576 domain-containing protein</fullName>
    </recommendedName>
</protein>
<dbReference type="eggNOG" id="ENOG50315UG">
    <property type="taxonomic scope" value="Bacteria"/>
</dbReference>
<dbReference type="Pfam" id="PF12100">
    <property type="entry name" value="DUF3576"/>
    <property type="match status" value="1"/>
</dbReference>
<reference evidence="2" key="1">
    <citation type="journal article" date="2011" name="J. Bacteriol.">
        <title>Complete genome sequence of NBRC 3288, a unique cellulose-nonproducing strain of Gluconacetobacter xylinus isolated from vinegar.</title>
        <authorList>
            <person name="Ogino H."/>
            <person name="Azuma Y."/>
            <person name="Hosoyama A."/>
            <person name="Nakazawa H."/>
            <person name="Matsutani M."/>
            <person name="Hasegawa A."/>
            <person name="Otsuyama K."/>
            <person name="Matsushita K."/>
            <person name="Fujita N."/>
            <person name="Shirai M."/>
        </authorList>
    </citation>
    <scope>NUCLEOTIDE SEQUENCE [LARGE SCALE GENOMIC DNA]</scope>
    <source>
        <strain evidence="2">NBRC 3288 / BCRC 11682 / LMG 1693</strain>
    </source>
</reference>
<evidence type="ECO:0000313" key="2">
    <source>
        <dbReference type="Proteomes" id="UP000009044"/>
    </source>
</evidence>
<dbReference type="PATRIC" id="fig|634177.7.peg.2664"/>